<protein>
    <recommendedName>
        <fullName evidence="3">Tail specific protease domain-containing protein</fullName>
    </recommendedName>
</protein>
<reference evidence="4 5" key="1">
    <citation type="submission" date="2023-07" db="EMBL/GenBank/DDBJ databases">
        <title>Genomic Encyclopedia of Type Strains, Phase IV (KMG-IV): sequencing the most valuable type-strain genomes for metagenomic binning, comparative biology and taxonomic classification.</title>
        <authorList>
            <person name="Goeker M."/>
        </authorList>
    </citation>
    <scope>NUCLEOTIDE SEQUENCE [LARGE SCALE GENOMIC DNA]</scope>
    <source>
        <strain evidence="4 5">DSM 18695</strain>
    </source>
</reference>
<feature type="signal peptide" evidence="2">
    <location>
        <begin position="1"/>
        <end position="22"/>
    </location>
</feature>
<sequence>MTRNTLLAGAALLLALTGAAVAQTAPPQGPMAAAPAAPVQPRLVVDGVAQAISDSYFDAAKGAQIAASLGAAAAKGEFDRFTDPRDLATALGNWLRPLDAHFNVVWNPAAGPPPQGGPQRRAPDPAQIAQREAADRRANFGFRRVEILSGNIGYIDLRQFADFDPESATAPARDAADAALALIARTDAVIIDLRDNGGGSPAMVGYLASAFTPAGANIYNTFHSREGDSSEAPIKPYAKPRLDVPVYILTTARTGSAAEALAYTLQQAGRATIVGEASGGAANPGGMAPAGNGFAIFVSRGSPENPISHKNWEGTGVQPDQPAPAAQALIVARRLALTAVVAKAPAGPARTDSQWALEALDAEGRPPVAPAADLAGTYSGVNVTVNGEGLLQLQRGRRPPQVLLALGGDLFNVRGEPDRRLRFARDDKGRPVALEYLTEDGSPGPRLRRD</sequence>
<evidence type="ECO:0000313" key="4">
    <source>
        <dbReference type="EMBL" id="MDQ0465145.1"/>
    </source>
</evidence>
<dbReference type="RefSeq" id="WP_307350294.1">
    <property type="nucleotide sequence ID" value="NZ_JAUSVS010000005.1"/>
</dbReference>
<dbReference type="SUPFAM" id="SSF52096">
    <property type="entry name" value="ClpP/crotonase"/>
    <property type="match status" value="1"/>
</dbReference>
<dbReference type="EMBL" id="JAUSVS010000005">
    <property type="protein sequence ID" value="MDQ0465145.1"/>
    <property type="molecule type" value="Genomic_DNA"/>
</dbReference>
<dbReference type="Proteomes" id="UP001228905">
    <property type="component" value="Unassembled WGS sequence"/>
</dbReference>
<organism evidence="4 5">
    <name type="scientific">Caulobacter ginsengisoli</name>
    <dbReference type="NCBI Taxonomy" id="400775"/>
    <lineage>
        <taxon>Bacteria</taxon>
        <taxon>Pseudomonadati</taxon>
        <taxon>Pseudomonadota</taxon>
        <taxon>Alphaproteobacteria</taxon>
        <taxon>Caulobacterales</taxon>
        <taxon>Caulobacteraceae</taxon>
        <taxon>Caulobacter</taxon>
    </lineage>
</organism>
<feature type="chain" id="PRO_5045684637" description="Tail specific protease domain-containing protein" evidence="2">
    <location>
        <begin position="23"/>
        <end position="450"/>
    </location>
</feature>
<accession>A0ABU0IT22</accession>
<dbReference type="PANTHER" id="PTHR11261:SF3">
    <property type="entry name" value="RETINOL-BINDING PROTEIN 3"/>
    <property type="match status" value="1"/>
</dbReference>
<dbReference type="Pfam" id="PF03572">
    <property type="entry name" value="Peptidase_S41"/>
    <property type="match status" value="1"/>
</dbReference>
<keyword evidence="5" id="KW-1185">Reference proteome</keyword>
<feature type="region of interest" description="Disordered" evidence="1">
    <location>
        <begin position="107"/>
        <end position="127"/>
    </location>
</feature>
<dbReference type="SMART" id="SM00245">
    <property type="entry name" value="TSPc"/>
    <property type="match status" value="1"/>
</dbReference>
<gene>
    <name evidence="4" type="ORF">QO010_002929</name>
</gene>
<dbReference type="CDD" id="cd07563">
    <property type="entry name" value="Peptidase_S41_IRBP"/>
    <property type="match status" value="1"/>
</dbReference>
<feature type="domain" description="Tail specific protease" evidence="3">
    <location>
        <begin position="124"/>
        <end position="324"/>
    </location>
</feature>
<evidence type="ECO:0000313" key="5">
    <source>
        <dbReference type="Proteomes" id="UP001228905"/>
    </source>
</evidence>
<dbReference type="Gene3D" id="3.90.226.10">
    <property type="entry name" value="2-enoyl-CoA Hydratase, Chain A, domain 1"/>
    <property type="match status" value="1"/>
</dbReference>
<dbReference type="InterPro" id="IPR005151">
    <property type="entry name" value="Tail-specific_protease"/>
</dbReference>
<proteinExistence type="predicted"/>
<keyword evidence="2" id="KW-0732">Signal</keyword>
<evidence type="ECO:0000256" key="1">
    <source>
        <dbReference type="SAM" id="MobiDB-lite"/>
    </source>
</evidence>
<evidence type="ECO:0000259" key="3">
    <source>
        <dbReference type="SMART" id="SM00245"/>
    </source>
</evidence>
<dbReference type="Gene3D" id="3.30.750.44">
    <property type="match status" value="1"/>
</dbReference>
<name>A0ABU0IT22_9CAUL</name>
<dbReference type="InterPro" id="IPR029045">
    <property type="entry name" value="ClpP/crotonase-like_dom_sf"/>
</dbReference>
<dbReference type="PANTHER" id="PTHR11261">
    <property type="entry name" value="INTERPHOTORECEPTOR RETINOID-BINDING PROTEIN"/>
    <property type="match status" value="1"/>
</dbReference>
<evidence type="ECO:0000256" key="2">
    <source>
        <dbReference type="SAM" id="SignalP"/>
    </source>
</evidence>
<comment type="caution">
    <text evidence="4">The sequence shown here is derived from an EMBL/GenBank/DDBJ whole genome shotgun (WGS) entry which is preliminary data.</text>
</comment>